<accession>A0A414NWK7</accession>
<name>A0A414NWK7_9FIRM</name>
<organism evidence="2 3">
    <name type="scientific">Mitsuokella multacida</name>
    <dbReference type="NCBI Taxonomy" id="52226"/>
    <lineage>
        <taxon>Bacteria</taxon>
        <taxon>Bacillati</taxon>
        <taxon>Bacillota</taxon>
        <taxon>Negativicutes</taxon>
        <taxon>Selenomonadales</taxon>
        <taxon>Selenomonadaceae</taxon>
        <taxon>Mitsuokella</taxon>
    </lineage>
</organism>
<dbReference type="SUPFAM" id="SSF109604">
    <property type="entry name" value="HD-domain/PDEase-like"/>
    <property type="match status" value="1"/>
</dbReference>
<dbReference type="InterPro" id="IPR006675">
    <property type="entry name" value="HDIG_dom"/>
</dbReference>
<dbReference type="EMBL" id="QRHE01000006">
    <property type="protein sequence ID" value="RHF51518.1"/>
    <property type="molecule type" value="Genomic_DNA"/>
</dbReference>
<reference evidence="2 3" key="1">
    <citation type="submission" date="2018-08" db="EMBL/GenBank/DDBJ databases">
        <title>A genome reference for cultivated species of the human gut microbiota.</title>
        <authorList>
            <person name="Zou Y."/>
            <person name="Xue W."/>
            <person name="Luo G."/>
        </authorList>
    </citation>
    <scope>NUCLEOTIDE SEQUENCE [LARGE SCALE GENOMIC DNA]</scope>
    <source>
        <strain evidence="2 3">AM25-21AC</strain>
    </source>
</reference>
<sequence length="173" mass="19312">MSMRGRVRQFVRAVTERMDEGDRAFIRANLPAKALSLFAAMHPADQVHVRNVAYTALALAKEHGLPAEQRAFLVRCALLHDVGRRRGDLDILGKVFAVLMMHYLPSASARLMERPGRLGHALYVYRHHPAIGAALLRKIGMEEEARVIERHHMAAAPGDSPVLVLLREADARN</sequence>
<gene>
    <name evidence="2" type="ORF">DW674_07075</name>
</gene>
<dbReference type="AlphaFoldDB" id="A0A414NWK7"/>
<dbReference type="InterPro" id="IPR006674">
    <property type="entry name" value="HD_domain"/>
</dbReference>
<dbReference type="RefSeq" id="WP_118176141.1">
    <property type="nucleotide sequence ID" value="NZ_QRHE01000006.1"/>
</dbReference>
<feature type="domain" description="HD" evidence="1">
    <location>
        <begin position="48"/>
        <end position="171"/>
    </location>
</feature>
<dbReference type="InterPro" id="IPR003607">
    <property type="entry name" value="HD/PDEase_dom"/>
</dbReference>
<dbReference type="CDD" id="cd00077">
    <property type="entry name" value="HDc"/>
    <property type="match status" value="1"/>
</dbReference>
<dbReference type="OrthoDB" id="68032at2"/>
<evidence type="ECO:0000313" key="2">
    <source>
        <dbReference type="EMBL" id="RHF51518.1"/>
    </source>
</evidence>
<dbReference type="NCBIfam" id="TIGR00277">
    <property type="entry name" value="HDIG"/>
    <property type="match status" value="1"/>
</dbReference>
<comment type="caution">
    <text evidence="2">The sequence shown here is derived from an EMBL/GenBank/DDBJ whole genome shotgun (WGS) entry which is preliminary data.</text>
</comment>
<proteinExistence type="predicted"/>
<evidence type="ECO:0000313" key="3">
    <source>
        <dbReference type="Proteomes" id="UP000283442"/>
    </source>
</evidence>
<dbReference type="Proteomes" id="UP000283442">
    <property type="component" value="Unassembled WGS sequence"/>
</dbReference>
<dbReference type="Gene3D" id="1.10.3210.10">
    <property type="entry name" value="Hypothetical protein af1432"/>
    <property type="match status" value="1"/>
</dbReference>
<evidence type="ECO:0000259" key="1">
    <source>
        <dbReference type="Pfam" id="PF01966"/>
    </source>
</evidence>
<dbReference type="Pfam" id="PF01966">
    <property type="entry name" value="HD"/>
    <property type="match status" value="1"/>
</dbReference>
<protein>
    <submittedName>
        <fullName evidence="2">HDIG domain-containing protein</fullName>
    </submittedName>
</protein>